<dbReference type="OrthoDB" id="516277at2"/>
<reference evidence="1" key="1">
    <citation type="submission" date="2019-10" db="EMBL/GenBank/DDBJ databases">
        <authorList>
            <consortium name="Genoscope - CEA"/>
            <person name="William W."/>
        </authorList>
    </citation>
    <scope>NUCLEOTIDE SEQUENCE [LARGE SCALE GENOMIC DNA]</scope>
    <source>
        <strain evidence="1">BBR_PRJEB10992</strain>
    </source>
</reference>
<sequence>MQSPYTDQPQPKNDDRVAFPQDWLLSFATPPLLIAVLGTKALHEMFLNFSSSSEEVFRGDRLPVLHFPQSDE</sequence>
<keyword evidence="2" id="KW-1185">Reference proteome</keyword>
<evidence type="ECO:0000313" key="2">
    <source>
        <dbReference type="Proteomes" id="UP000184550"/>
    </source>
</evidence>
<dbReference type="AlphaFoldDB" id="A0A7Z9C489"/>
<organism evidence="1 2">
    <name type="scientific">Planktothrix serta PCC 8927</name>
    <dbReference type="NCBI Taxonomy" id="671068"/>
    <lineage>
        <taxon>Bacteria</taxon>
        <taxon>Bacillati</taxon>
        <taxon>Cyanobacteriota</taxon>
        <taxon>Cyanophyceae</taxon>
        <taxon>Oscillatoriophycideae</taxon>
        <taxon>Oscillatoriales</taxon>
        <taxon>Microcoleaceae</taxon>
        <taxon>Planktothrix</taxon>
    </lineage>
</organism>
<comment type="caution">
    <text evidence="1">The sequence shown here is derived from an EMBL/GenBank/DDBJ whole genome shotgun (WGS) entry which is preliminary data.</text>
</comment>
<gene>
    <name evidence="1" type="ORF">PL8927_850002</name>
</gene>
<protein>
    <submittedName>
        <fullName evidence="1">Uncharacterized protein</fullName>
    </submittedName>
</protein>
<accession>A0A7Z9C489</accession>
<evidence type="ECO:0000313" key="1">
    <source>
        <dbReference type="EMBL" id="VXD25204.1"/>
    </source>
</evidence>
<dbReference type="EMBL" id="CZCU02000163">
    <property type="protein sequence ID" value="VXD25204.1"/>
    <property type="molecule type" value="Genomic_DNA"/>
</dbReference>
<dbReference type="Proteomes" id="UP000184550">
    <property type="component" value="Unassembled WGS sequence"/>
</dbReference>
<proteinExistence type="predicted"/>
<name>A0A7Z9C489_9CYAN</name>